<accession>A0A5E4UR47</accession>
<feature type="transmembrane region" description="Helical" evidence="2">
    <location>
        <begin position="78"/>
        <end position="95"/>
    </location>
</feature>
<dbReference type="Proteomes" id="UP000366819">
    <property type="component" value="Unassembled WGS sequence"/>
</dbReference>
<proteinExistence type="predicted"/>
<evidence type="ECO:0000256" key="2">
    <source>
        <dbReference type="SAM" id="Phobius"/>
    </source>
</evidence>
<dbReference type="EMBL" id="CABPSN010000002">
    <property type="protein sequence ID" value="VVE00870.1"/>
    <property type="molecule type" value="Genomic_DNA"/>
</dbReference>
<evidence type="ECO:0000256" key="1">
    <source>
        <dbReference type="SAM" id="MobiDB-lite"/>
    </source>
</evidence>
<keyword evidence="4" id="KW-1185">Reference proteome</keyword>
<evidence type="ECO:0000313" key="4">
    <source>
        <dbReference type="Proteomes" id="UP000366819"/>
    </source>
</evidence>
<protein>
    <submittedName>
        <fullName evidence="3">Uncharacterized protein</fullName>
    </submittedName>
</protein>
<keyword evidence="2" id="KW-0812">Transmembrane</keyword>
<feature type="compositionally biased region" description="Polar residues" evidence="1">
    <location>
        <begin position="1"/>
        <end position="21"/>
    </location>
</feature>
<feature type="region of interest" description="Disordered" evidence="1">
    <location>
        <begin position="1"/>
        <end position="26"/>
    </location>
</feature>
<keyword evidence="2" id="KW-1133">Transmembrane helix</keyword>
<evidence type="ECO:0000313" key="3">
    <source>
        <dbReference type="EMBL" id="VVE00870.1"/>
    </source>
</evidence>
<name>A0A5E4UR47_9BURK</name>
<sequence>MNTNENNMSKPVDQEGQTPNKSARKENPWWWRTFGRRGLLQLVIGDLFADKNNAASVIAIILVATLCYLVAFKEKYDLTAGMMNVVFVVIGYYFGAKRNSDDKEE</sequence>
<organism evidence="3 4">
    <name type="scientific">Pandoraea aquatica</name>
    <dbReference type="NCBI Taxonomy" id="2508290"/>
    <lineage>
        <taxon>Bacteria</taxon>
        <taxon>Pseudomonadati</taxon>
        <taxon>Pseudomonadota</taxon>
        <taxon>Betaproteobacteria</taxon>
        <taxon>Burkholderiales</taxon>
        <taxon>Burkholderiaceae</taxon>
        <taxon>Pandoraea</taxon>
    </lineage>
</organism>
<dbReference type="AlphaFoldDB" id="A0A5E4UR47"/>
<reference evidence="3 4" key="1">
    <citation type="submission" date="2019-08" db="EMBL/GenBank/DDBJ databases">
        <authorList>
            <person name="Peeters C."/>
        </authorList>
    </citation>
    <scope>NUCLEOTIDE SEQUENCE [LARGE SCALE GENOMIC DNA]</scope>
    <source>
        <strain evidence="3 4">LMG 31011</strain>
    </source>
</reference>
<gene>
    <name evidence="3" type="ORF">PAQ31011_02135</name>
</gene>
<feature type="transmembrane region" description="Helical" evidence="2">
    <location>
        <begin position="54"/>
        <end position="72"/>
    </location>
</feature>
<keyword evidence="2" id="KW-0472">Membrane</keyword>